<evidence type="ECO:0000256" key="2">
    <source>
        <dbReference type="ARBA" id="ARBA00022801"/>
    </source>
</evidence>
<keyword evidence="3 10" id="KW-0347">Helicase</keyword>
<name>A0AAW6REP0_9BURK</name>
<evidence type="ECO:0000313" key="12">
    <source>
        <dbReference type="EMBL" id="MDG9698878.1"/>
    </source>
</evidence>
<dbReference type="Pfam" id="PF13245">
    <property type="entry name" value="AAA_19"/>
    <property type="match status" value="1"/>
</dbReference>
<accession>A0AAW6REP0</accession>
<dbReference type="RefSeq" id="WP_279523879.1">
    <property type="nucleotide sequence ID" value="NZ_JARVII010000005.1"/>
</dbReference>
<dbReference type="GO" id="GO:0005524">
    <property type="term" value="F:ATP binding"/>
    <property type="evidence" value="ECO:0007669"/>
    <property type="project" value="UniProtKB-UniRule"/>
</dbReference>
<dbReference type="Gene3D" id="3.40.50.300">
    <property type="entry name" value="P-loop containing nucleotide triphosphate hydrolases"/>
    <property type="match status" value="2"/>
</dbReference>
<reference evidence="12 13" key="1">
    <citation type="submission" date="2023-04" db="EMBL/GenBank/DDBJ databases">
        <title>Ottowia paracancer sp. nov., isolated from human stomach.</title>
        <authorList>
            <person name="Song Y."/>
        </authorList>
    </citation>
    <scope>NUCLEOTIDE SEQUENCE [LARGE SCALE GENOMIC DNA]</scope>
    <source>
        <strain evidence="12 13">10c7w1</strain>
    </source>
</reference>
<comment type="caution">
    <text evidence="12">The sequence shown here is derived from an EMBL/GenBank/DDBJ whole genome shotgun (WGS) entry which is preliminary data.</text>
</comment>
<evidence type="ECO:0000256" key="6">
    <source>
        <dbReference type="ARBA" id="ARBA00034617"/>
    </source>
</evidence>
<dbReference type="CDD" id="cd18807">
    <property type="entry name" value="SF1_C_UvrD"/>
    <property type="match status" value="1"/>
</dbReference>
<dbReference type="GO" id="GO:0000725">
    <property type="term" value="P:recombinational repair"/>
    <property type="evidence" value="ECO:0007669"/>
    <property type="project" value="TreeGrafter"/>
</dbReference>
<dbReference type="InterPro" id="IPR000212">
    <property type="entry name" value="DNA_helicase_UvrD/REP"/>
</dbReference>
<evidence type="ECO:0000256" key="1">
    <source>
        <dbReference type="ARBA" id="ARBA00022741"/>
    </source>
</evidence>
<comment type="catalytic activity">
    <reaction evidence="6">
        <text>Couples ATP hydrolysis with the unwinding of duplex DNA by translocating in the 3'-5' direction.</text>
        <dbReference type="EC" id="5.6.2.4"/>
    </reaction>
</comment>
<evidence type="ECO:0000256" key="5">
    <source>
        <dbReference type="ARBA" id="ARBA00023235"/>
    </source>
</evidence>
<dbReference type="SUPFAM" id="SSF52540">
    <property type="entry name" value="P-loop containing nucleoside triphosphate hydrolases"/>
    <property type="match status" value="1"/>
</dbReference>
<comment type="catalytic activity">
    <reaction evidence="9">
        <text>ATP + H2O = ADP + phosphate + H(+)</text>
        <dbReference type="Rhea" id="RHEA:13065"/>
        <dbReference type="ChEBI" id="CHEBI:15377"/>
        <dbReference type="ChEBI" id="CHEBI:15378"/>
        <dbReference type="ChEBI" id="CHEBI:30616"/>
        <dbReference type="ChEBI" id="CHEBI:43474"/>
        <dbReference type="ChEBI" id="CHEBI:456216"/>
        <dbReference type="EC" id="5.6.2.4"/>
    </reaction>
</comment>
<feature type="binding site" evidence="10">
    <location>
        <begin position="251"/>
        <end position="258"/>
    </location>
    <ligand>
        <name>ATP</name>
        <dbReference type="ChEBI" id="CHEBI:30616"/>
    </ligand>
</feature>
<dbReference type="InterPro" id="IPR027417">
    <property type="entry name" value="P-loop_NTPase"/>
</dbReference>
<evidence type="ECO:0000256" key="4">
    <source>
        <dbReference type="ARBA" id="ARBA00022840"/>
    </source>
</evidence>
<keyword evidence="12" id="KW-0540">Nuclease</keyword>
<keyword evidence="4 10" id="KW-0067">ATP-binding</keyword>
<dbReference type="GO" id="GO:0005829">
    <property type="term" value="C:cytosol"/>
    <property type="evidence" value="ECO:0007669"/>
    <property type="project" value="TreeGrafter"/>
</dbReference>
<dbReference type="GO" id="GO:0003677">
    <property type="term" value="F:DNA binding"/>
    <property type="evidence" value="ECO:0007669"/>
    <property type="project" value="InterPro"/>
</dbReference>
<dbReference type="InterPro" id="IPR014017">
    <property type="entry name" value="DNA_helicase_UvrD-like_C"/>
</dbReference>
<evidence type="ECO:0000256" key="3">
    <source>
        <dbReference type="ARBA" id="ARBA00022806"/>
    </source>
</evidence>
<keyword evidence="13" id="KW-1185">Reference proteome</keyword>
<keyword evidence="1 10" id="KW-0547">Nucleotide-binding</keyword>
<dbReference type="GO" id="GO:0043138">
    <property type="term" value="F:3'-5' DNA helicase activity"/>
    <property type="evidence" value="ECO:0007669"/>
    <property type="project" value="UniProtKB-EC"/>
</dbReference>
<dbReference type="EC" id="5.6.2.4" evidence="7"/>
<dbReference type="PANTHER" id="PTHR11070">
    <property type="entry name" value="UVRD / RECB / PCRA DNA HELICASE FAMILY MEMBER"/>
    <property type="match status" value="1"/>
</dbReference>
<dbReference type="InterPro" id="IPR011528">
    <property type="entry name" value="NERD"/>
</dbReference>
<organism evidence="12 13">
    <name type="scientific">Ottowia cancrivicina</name>
    <dbReference type="NCBI Taxonomy" id="3040346"/>
    <lineage>
        <taxon>Bacteria</taxon>
        <taxon>Pseudomonadati</taxon>
        <taxon>Pseudomonadota</taxon>
        <taxon>Betaproteobacteria</taxon>
        <taxon>Burkholderiales</taxon>
        <taxon>Comamonadaceae</taxon>
        <taxon>Ottowia</taxon>
    </lineage>
</organism>
<dbReference type="PROSITE" id="PS51198">
    <property type="entry name" value="UVRD_HELICASE_ATP_BIND"/>
    <property type="match status" value="1"/>
</dbReference>
<dbReference type="Proteomes" id="UP001237156">
    <property type="component" value="Unassembled WGS sequence"/>
</dbReference>
<gene>
    <name evidence="12" type="ORF">QB898_03935</name>
</gene>
<dbReference type="GO" id="GO:0004527">
    <property type="term" value="F:exonuclease activity"/>
    <property type="evidence" value="ECO:0007669"/>
    <property type="project" value="UniProtKB-KW"/>
</dbReference>
<feature type="domain" description="UvrD-like helicase ATP-binding" evidence="11">
    <location>
        <begin position="230"/>
        <end position="554"/>
    </location>
</feature>
<dbReference type="PANTHER" id="PTHR11070:SF2">
    <property type="entry name" value="ATP-DEPENDENT DNA HELICASE SRS2"/>
    <property type="match status" value="1"/>
</dbReference>
<dbReference type="Pfam" id="PF08378">
    <property type="entry name" value="NERD"/>
    <property type="match status" value="1"/>
</dbReference>
<evidence type="ECO:0000259" key="11">
    <source>
        <dbReference type="PROSITE" id="PS51198"/>
    </source>
</evidence>
<protein>
    <recommendedName>
        <fullName evidence="7">DNA 3'-5' helicase</fullName>
        <ecNumber evidence="7">5.6.2.4</ecNumber>
    </recommendedName>
    <alternativeName>
        <fullName evidence="8">DNA 3'-5' helicase II</fullName>
    </alternativeName>
</protein>
<evidence type="ECO:0000256" key="9">
    <source>
        <dbReference type="ARBA" id="ARBA00048988"/>
    </source>
</evidence>
<evidence type="ECO:0000256" key="7">
    <source>
        <dbReference type="ARBA" id="ARBA00034808"/>
    </source>
</evidence>
<sequence length="634" mass="69915">MAVFPQTYSRIHDACENPGERLVMEQLRRCLPDECVVWHDIPVGPLQRQPDFVIFHPERGLLVLEVKHWKPGSIRKANLSRITLQDGNSPHPMKQAHECALQAMSPIQRDAQLKQASGPYAGHCAVPYGWGAVMSRMTEDDVAAAGLQDIFPASHTLLRPDLADSVPPAAFCERLWSLLDKGFAARLSARQQERVRWLIFPEVRVTNWSAAQKAAVEAAGQFAIPDLMQVMDLNQEQAARSLGEGHRVIHGVAGSGKTMILVFRAQHLAQRNTAGRPILVLCYNRPLAGRIEHQLAGRGITPEQVQVSTFHGWCSRMLNECGIPKPRRLPDGNPDYEALVHAVEQGMNKGQIPKGAYAAVLIDEAHDFEAAWLRMAAQLPDEAQSLLVLYDDAQSIYRRSGKRLPSFSKMGIQAKGRSSILRLNYRNTAEILALSMLCAGGLLDEAEESDTRMPCIHPGSAGRRGPLPHLLRFATGREEAQGLAARIHELVQSGVPAQDIAVLCREKRNWELLKTALRQRGIEAEAYISGSVSGHTSGSAAQKKNQLDWNAPSVKLLTMHAAKGLEFPHVFLMRLDLLPAQAAAEEDEWRLLYVAMTRATEQLTLSCAGDSPAVSRVQQALERLPGLLPARQSG</sequence>
<proteinExistence type="predicted"/>
<dbReference type="Pfam" id="PF13361">
    <property type="entry name" value="UvrD_C"/>
    <property type="match status" value="2"/>
</dbReference>
<keyword evidence="2 10" id="KW-0378">Hydrolase</keyword>
<dbReference type="AlphaFoldDB" id="A0AAW6REP0"/>
<keyword evidence="5" id="KW-0413">Isomerase</keyword>
<evidence type="ECO:0000256" key="8">
    <source>
        <dbReference type="ARBA" id="ARBA00034923"/>
    </source>
</evidence>
<evidence type="ECO:0000256" key="10">
    <source>
        <dbReference type="PROSITE-ProRule" id="PRU00560"/>
    </source>
</evidence>
<evidence type="ECO:0000313" key="13">
    <source>
        <dbReference type="Proteomes" id="UP001237156"/>
    </source>
</evidence>
<dbReference type="InterPro" id="IPR014016">
    <property type="entry name" value="UvrD-like_ATP-bd"/>
</dbReference>
<keyword evidence="12" id="KW-0269">Exonuclease</keyword>
<dbReference type="EMBL" id="JARVII010000005">
    <property type="protein sequence ID" value="MDG9698878.1"/>
    <property type="molecule type" value="Genomic_DNA"/>
</dbReference>